<dbReference type="InterPro" id="IPR027805">
    <property type="entry name" value="Transposase_HTH_dom"/>
</dbReference>
<organism evidence="9 10">
    <name type="scientific">Cirrhinus molitorella</name>
    <name type="common">mud carp</name>
    <dbReference type="NCBI Taxonomy" id="172907"/>
    <lineage>
        <taxon>Eukaryota</taxon>
        <taxon>Metazoa</taxon>
        <taxon>Chordata</taxon>
        <taxon>Craniata</taxon>
        <taxon>Vertebrata</taxon>
        <taxon>Euteleostomi</taxon>
        <taxon>Actinopterygii</taxon>
        <taxon>Neopterygii</taxon>
        <taxon>Teleostei</taxon>
        <taxon>Ostariophysi</taxon>
        <taxon>Cypriniformes</taxon>
        <taxon>Cyprinidae</taxon>
        <taxon>Labeoninae</taxon>
        <taxon>Labeonini</taxon>
        <taxon>Cirrhinus</taxon>
    </lineage>
</organism>
<dbReference type="PANTHER" id="PTHR23080">
    <property type="entry name" value="THAP DOMAIN PROTEIN"/>
    <property type="match status" value="1"/>
</dbReference>
<keyword evidence="2" id="KW-0479">Metal-binding</keyword>
<evidence type="ECO:0000256" key="5">
    <source>
        <dbReference type="ARBA" id="ARBA00023125"/>
    </source>
</evidence>
<dbReference type="SUPFAM" id="SSF57716">
    <property type="entry name" value="Glucocorticoid receptor-like (DNA-binding domain)"/>
    <property type="match status" value="1"/>
</dbReference>
<dbReference type="InterPro" id="IPR006612">
    <property type="entry name" value="THAP_Znf"/>
</dbReference>
<keyword evidence="5 6" id="KW-0238">DNA-binding</keyword>
<dbReference type="InterPro" id="IPR027806">
    <property type="entry name" value="HARBI1_dom"/>
</dbReference>
<feature type="region of interest" description="Disordered" evidence="7">
    <location>
        <begin position="1"/>
        <end position="26"/>
    </location>
</feature>
<dbReference type="Pfam" id="PF13359">
    <property type="entry name" value="DDE_Tnp_4"/>
    <property type="match status" value="1"/>
</dbReference>
<dbReference type="Pfam" id="PF05485">
    <property type="entry name" value="THAP"/>
    <property type="match status" value="1"/>
</dbReference>
<evidence type="ECO:0000256" key="3">
    <source>
        <dbReference type="ARBA" id="ARBA00022771"/>
    </source>
</evidence>
<evidence type="ECO:0000256" key="6">
    <source>
        <dbReference type="PROSITE-ProRule" id="PRU00309"/>
    </source>
</evidence>
<evidence type="ECO:0000256" key="4">
    <source>
        <dbReference type="ARBA" id="ARBA00022833"/>
    </source>
</evidence>
<comment type="caution">
    <text evidence="9">The sequence shown here is derived from an EMBL/GenBank/DDBJ whole genome shotgun (WGS) entry which is preliminary data.</text>
</comment>
<evidence type="ECO:0000256" key="7">
    <source>
        <dbReference type="SAM" id="MobiDB-lite"/>
    </source>
</evidence>
<dbReference type="PROSITE" id="PS50950">
    <property type="entry name" value="ZF_THAP"/>
    <property type="match status" value="1"/>
</dbReference>
<keyword evidence="10" id="KW-1185">Reference proteome</keyword>
<accession>A0ABR3NHG9</accession>
<reference evidence="9 10" key="1">
    <citation type="submission" date="2023-09" db="EMBL/GenBank/DDBJ databases">
        <authorList>
            <person name="Wang M."/>
        </authorList>
    </citation>
    <scope>NUCLEOTIDE SEQUENCE [LARGE SCALE GENOMIC DNA]</scope>
    <source>
        <strain evidence="9">GT-2023</strain>
        <tissue evidence="9">Liver</tissue>
    </source>
</reference>
<dbReference type="Pfam" id="PF13613">
    <property type="entry name" value="HTH_Tnp_4"/>
    <property type="match status" value="1"/>
</dbReference>
<keyword evidence="3 6" id="KW-0863">Zinc-finger</keyword>
<dbReference type="PANTHER" id="PTHR23080:SF133">
    <property type="entry name" value="SI:CH211-262I1.5-RELATED"/>
    <property type="match status" value="1"/>
</dbReference>
<protein>
    <recommendedName>
        <fullName evidence="8">THAP-type domain-containing protein</fullName>
    </recommendedName>
</protein>
<gene>
    <name evidence="9" type="ORF">QQF64_036039</name>
</gene>
<keyword evidence="4" id="KW-0862">Zinc</keyword>
<feature type="domain" description="THAP-type" evidence="8">
    <location>
        <begin position="61"/>
        <end position="144"/>
    </location>
</feature>
<evidence type="ECO:0000313" key="10">
    <source>
        <dbReference type="Proteomes" id="UP001558613"/>
    </source>
</evidence>
<evidence type="ECO:0000256" key="2">
    <source>
        <dbReference type="ARBA" id="ARBA00022723"/>
    </source>
</evidence>
<evidence type="ECO:0000256" key="1">
    <source>
        <dbReference type="ARBA" id="ARBA00001968"/>
    </source>
</evidence>
<comment type="cofactor">
    <cofactor evidence="1">
        <name>a divalent metal cation</name>
        <dbReference type="ChEBI" id="CHEBI:60240"/>
    </cofactor>
</comment>
<dbReference type="EMBL" id="JAYMGO010000004">
    <property type="protein sequence ID" value="KAL1276416.1"/>
    <property type="molecule type" value="Genomic_DNA"/>
</dbReference>
<evidence type="ECO:0000259" key="8">
    <source>
        <dbReference type="PROSITE" id="PS50950"/>
    </source>
</evidence>
<dbReference type="SMART" id="SM00692">
    <property type="entry name" value="DM3"/>
    <property type="match status" value="1"/>
</dbReference>
<evidence type="ECO:0000313" key="9">
    <source>
        <dbReference type="EMBL" id="KAL1276416.1"/>
    </source>
</evidence>
<dbReference type="InterPro" id="IPR038441">
    <property type="entry name" value="THAP_Znf_sf"/>
</dbReference>
<dbReference type="SMART" id="SM00980">
    <property type="entry name" value="THAP"/>
    <property type="match status" value="1"/>
</dbReference>
<proteinExistence type="predicted"/>
<name>A0ABR3NHG9_9TELE</name>
<dbReference type="Proteomes" id="UP001558613">
    <property type="component" value="Unassembled WGS sequence"/>
</dbReference>
<sequence length="533" mass="60424">MGPYRSPLAQRNGSETDKDYGSVPDPVQTLPVSANKAIHPAQIRSGSDLDPFIQWIREDSTSSYHCCVPQCTTSSKFNSFLSFHTFPKDKELAKRWVVNIRRDSFTVTNKTRVCSRHFQSTDLIEPSTPAGRRRLKDGAVPMLFHWNNFTLPTPRAGVWERIERPNTDALHTDDPSMDVEYSDHDYCSTAEPAALDLSLDHSKDLCAEIAMLRKQIEEITLSSKFCLERFAASDDDIRFYTRFATHAHFMAFWRQIEPATGKIVRVSRAQTKAKTDEVPHPGATSLQPIDEFFLFMTYLSLGLMQKDLAHRFRIHQSTVSRIINTWANFLYTVLGAVGIWLDEETVKENMPDVFQYYSDTQVILDCTELRCQTPSSLLLQSEVFSSYKSHCTFKGLIGMAPHGAVTFVSSLYEGAISDREILKQSGIVSLLKPTMAIMVDKGFLVEDCVPCKVHIPTFLSKRAQLSGPEVRKTQSIARLRVHVERLIRRVKEHKIFSTVIPLSLTGSINQMYTVACLLVNYQNGPLVKEWPSI</sequence>
<dbReference type="Gene3D" id="6.20.210.20">
    <property type="entry name" value="THAP domain"/>
    <property type="match status" value="1"/>
</dbReference>